<name>A0A1X6PAN0_PORUM</name>
<keyword evidence="3" id="KW-1185">Reference proteome</keyword>
<reference evidence="2 3" key="1">
    <citation type="submission" date="2017-03" db="EMBL/GenBank/DDBJ databases">
        <title>WGS assembly of Porphyra umbilicalis.</title>
        <authorList>
            <person name="Brawley S.H."/>
            <person name="Blouin N.A."/>
            <person name="Ficko-Blean E."/>
            <person name="Wheeler G.L."/>
            <person name="Lohr M."/>
            <person name="Goodson H.V."/>
            <person name="Jenkins J.W."/>
            <person name="Blaby-Haas C.E."/>
            <person name="Helliwell K.E."/>
            <person name="Chan C."/>
            <person name="Marriage T."/>
            <person name="Bhattacharya D."/>
            <person name="Klein A.S."/>
            <person name="Badis Y."/>
            <person name="Brodie J."/>
            <person name="Cao Y."/>
            <person name="Collen J."/>
            <person name="Dittami S.M."/>
            <person name="Gachon C.M."/>
            <person name="Green B.R."/>
            <person name="Karpowicz S."/>
            <person name="Kim J.W."/>
            <person name="Kudahl U."/>
            <person name="Lin S."/>
            <person name="Michel G."/>
            <person name="Mittag M."/>
            <person name="Olson B.J."/>
            <person name="Pangilinan J."/>
            <person name="Peng Y."/>
            <person name="Qiu H."/>
            <person name="Shu S."/>
            <person name="Singer J.T."/>
            <person name="Smith A.G."/>
            <person name="Sprecher B.N."/>
            <person name="Wagner V."/>
            <person name="Wang W."/>
            <person name="Wang Z.-Y."/>
            <person name="Yan J."/>
            <person name="Yarish C."/>
            <person name="Zoeuner-Riek S."/>
            <person name="Zhuang Y."/>
            <person name="Zou Y."/>
            <person name="Lindquist E.A."/>
            <person name="Grimwood J."/>
            <person name="Barry K."/>
            <person name="Rokhsar D.S."/>
            <person name="Schmutz J."/>
            <person name="Stiller J.W."/>
            <person name="Grossman A.R."/>
            <person name="Prochnik S.E."/>
        </authorList>
    </citation>
    <scope>NUCLEOTIDE SEQUENCE [LARGE SCALE GENOMIC DNA]</scope>
    <source>
        <strain evidence="2">4086291</strain>
    </source>
</reference>
<evidence type="ECO:0000313" key="2">
    <source>
        <dbReference type="EMBL" id="OSX77776.1"/>
    </source>
</evidence>
<sequence>MGPGTAGGGAGARQRTKVIRLLPAVFLSIEVGKGGLMCVRDRRKAVEGGAGGGGADAVLNRPTRHSGT</sequence>
<dbReference type="Proteomes" id="UP000218209">
    <property type="component" value="Unassembled WGS sequence"/>
</dbReference>
<protein>
    <submittedName>
        <fullName evidence="2">Uncharacterized protein</fullName>
    </submittedName>
</protein>
<evidence type="ECO:0000313" key="3">
    <source>
        <dbReference type="Proteomes" id="UP000218209"/>
    </source>
</evidence>
<dbReference type="EMBL" id="KV918829">
    <property type="protein sequence ID" value="OSX77776.1"/>
    <property type="molecule type" value="Genomic_DNA"/>
</dbReference>
<evidence type="ECO:0000256" key="1">
    <source>
        <dbReference type="SAM" id="MobiDB-lite"/>
    </source>
</evidence>
<gene>
    <name evidence="2" type="ORF">BU14_0135s0050</name>
</gene>
<feature type="region of interest" description="Disordered" evidence="1">
    <location>
        <begin position="46"/>
        <end position="68"/>
    </location>
</feature>
<organism evidence="2 3">
    <name type="scientific">Porphyra umbilicalis</name>
    <name type="common">Purple laver</name>
    <name type="synonym">Red alga</name>
    <dbReference type="NCBI Taxonomy" id="2786"/>
    <lineage>
        <taxon>Eukaryota</taxon>
        <taxon>Rhodophyta</taxon>
        <taxon>Bangiophyceae</taxon>
        <taxon>Bangiales</taxon>
        <taxon>Bangiaceae</taxon>
        <taxon>Porphyra</taxon>
    </lineage>
</organism>
<dbReference type="AlphaFoldDB" id="A0A1X6PAN0"/>
<proteinExistence type="predicted"/>
<accession>A0A1X6PAN0</accession>